<dbReference type="Gene3D" id="3.30.565.10">
    <property type="entry name" value="Histidine kinase-like ATPase, C-terminal domain"/>
    <property type="match status" value="1"/>
</dbReference>
<keyword evidence="8" id="KW-1185">Reference proteome</keyword>
<dbReference type="Pfam" id="PF00512">
    <property type="entry name" value="HisKA"/>
    <property type="match status" value="1"/>
</dbReference>
<evidence type="ECO:0000256" key="3">
    <source>
        <dbReference type="ARBA" id="ARBA00022553"/>
    </source>
</evidence>
<reference evidence="8" key="1">
    <citation type="submission" date="2016-07" db="EMBL/GenBank/DDBJ databases">
        <authorList>
            <person name="Florea S."/>
            <person name="Webb J.S."/>
            <person name="Jaromczyk J."/>
            <person name="Schardl C.L."/>
        </authorList>
    </citation>
    <scope>NUCLEOTIDE SEQUENCE [LARGE SCALE GENOMIC DNA]</scope>
    <source>
        <strain evidence="8">KCTC 42131</strain>
    </source>
</reference>
<proteinExistence type="predicted"/>
<dbReference type="InterPro" id="IPR003661">
    <property type="entry name" value="HisK_dim/P_dom"/>
</dbReference>
<dbReference type="SMART" id="SM00448">
    <property type="entry name" value="REC"/>
    <property type="match status" value="1"/>
</dbReference>
<gene>
    <name evidence="7" type="ORF">PHACT_10800</name>
</gene>
<dbReference type="SUPFAM" id="SSF47384">
    <property type="entry name" value="Homodimeric domain of signal transducing histidine kinase"/>
    <property type="match status" value="1"/>
</dbReference>
<evidence type="ECO:0000313" key="8">
    <source>
        <dbReference type="Proteomes" id="UP000175669"/>
    </source>
</evidence>
<dbReference type="RefSeq" id="WP_070117779.1">
    <property type="nucleotide sequence ID" value="NZ_MASR01000001.1"/>
</dbReference>
<dbReference type="InterPro" id="IPR035965">
    <property type="entry name" value="PAS-like_dom_sf"/>
</dbReference>
<name>A0A1E8CMQ4_9GAMM</name>
<dbReference type="CDD" id="cd00156">
    <property type="entry name" value="REC"/>
    <property type="match status" value="1"/>
</dbReference>
<dbReference type="Pfam" id="PF02518">
    <property type="entry name" value="HATPase_c"/>
    <property type="match status" value="1"/>
</dbReference>
<feature type="modified residue" description="4-aspartylphosphate" evidence="4">
    <location>
        <position position="469"/>
    </location>
</feature>
<dbReference type="Gene3D" id="1.10.287.130">
    <property type="match status" value="1"/>
</dbReference>
<protein>
    <recommendedName>
        <fullName evidence="2">histidine kinase</fullName>
        <ecNumber evidence="2">2.7.13.3</ecNumber>
    </recommendedName>
</protein>
<feature type="domain" description="Histidine kinase" evidence="5">
    <location>
        <begin position="172"/>
        <end position="397"/>
    </location>
</feature>
<dbReference type="SUPFAM" id="SSF52172">
    <property type="entry name" value="CheY-like"/>
    <property type="match status" value="1"/>
</dbReference>
<dbReference type="PRINTS" id="PR00344">
    <property type="entry name" value="BCTRLSENSOR"/>
</dbReference>
<comment type="catalytic activity">
    <reaction evidence="1">
        <text>ATP + protein L-histidine = ADP + protein N-phospho-L-histidine.</text>
        <dbReference type="EC" id="2.7.13.3"/>
    </reaction>
</comment>
<dbReference type="SMART" id="SM00388">
    <property type="entry name" value="HisKA"/>
    <property type="match status" value="1"/>
</dbReference>
<dbReference type="OrthoDB" id="9772100at2"/>
<dbReference type="Proteomes" id="UP000175669">
    <property type="component" value="Unassembled WGS sequence"/>
</dbReference>
<dbReference type="CDD" id="cd00130">
    <property type="entry name" value="PAS"/>
    <property type="match status" value="1"/>
</dbReference>
<evidence type="ECO:0000313" key="7">
    <source>
        <dbReference type="EMBL" id="OFE13562.1"/>
    </source>
</evidence>
<dbReference type="InterPro" id="IPR011006">
    <property type="entry name" value="CheY-like_superfamily"/>
</dbReference>
<dbReference type="InterPro" id="IPR004358">
    <property type="entry name" value="Sig_transdc_His_kin-like_C"/>
</dbReference>
<dbReference type="InterPro" id="IPR003594">
    <property type="entry name" value="HATPase_dom"/>
</dbReference>
<dbReference type="STRING" id="1524254.PHACT_10800"/>
<evidence type="ECO:0000256" key="1">
    <source>
        <dbReference type="ARBA" id="ARBA00000085"/>
    </source>
</evidence>
<dbReference type="AlphaFoldDB" id="A0A1E8CMQ4"/>
<feature type="domain" description="Response regulatory" evidence="6">
    <location>
        <begin position="418"/>
        <end position="534"/>
    </location>
</feature>
<evidence type="ECO:0000259" key="6">
    <source>
        <dbReference type="PROSITE" id="PS50110"/>
    </source>
</evidence>
<dbReference type="SMART" id="SM00387">
    <property type="entry name" value="HATPase_c"/>
    <property type="match status" value="1"/>
</dbReference>
<dbReference type="PROSITE" id="PS50109">
    <property type="entry name" value="HIS_KIN"/>
    <property type="match status" value="1"/>
</dbReference>
<evidence type="ECO:0000259" key="5">
    <source>
        <dbReference type="PROSITE" id="PS50109"/>
    </source>
</evidence>
<accession>A0A1E8CMQ4</accession>
<dbReference type="PROSITE" id="PS50110">
    <property type="entry name" value="RESPONSE_REGULATORY"/>
    <property type="match status" value="1"/>
</dbReference>
<dbReference type="Pfam" id="PF00072">
    <property type="entry name" value="Response_reg"/>
    <property type="match status" value="1"/>
</dbReference>
<dbReference type="SUPFAM" id="SSF55874">
    <property type="entry name" value="ATPase domain of HSP90 chaperone/DNA topoisomerase II/histidine kinase"/>
    <property type="match status" value="1"/>
</dbReference>
<dbReference type="GO" id="GO:0000155">
    <property type="term" value="F:phosphorelay sensor kinase activity"/>
    <property type="evidence" value="ECO:0007669"/>
    <property type="project" value="InterPro"/>
</dbReference>
<dbReference type="InterPro" id="IPR001789">
    <property type="entry name" value="Sig_transdc_resp-reg_receiver"/>
</dbReference>
<dbReference type="EMBL" id="MASR01000001">
    <property type="protein sequence ID" value="OFE13562.1"/>
    <property type="molecule type" value="Genomic_DNA"/>
</dbReference>
<evidence type="ECO:0000256" key="4">
    <source>
        <dbReference type="PROSITE-ProRule" id="PRU00169"/>
    </source>
</evidence>
<sequence length="537" mass="58283">MSDTMPDVPFLAAAEWLPDALMIITSDGSIVGANRAARQLLGTSSDAEHDRSLLQSIGGDREAVLKYLTAGSRTRQPLPGLISLIDESGRSRQLRSTVSVLQPATQTSLAMLLLQLRDRESTPTQFKKLTEQVAQVTASLHRQQQAEEERRHLEIQMLQTQKLESLGVLAGGIAHDFNNLLTSVIGYSELARAQLPASSAVGGFIDEAVEGARRAAELTQQMLAYSGKGKLMVEPVQLSVLVTEITRLLEVSISKKCVMRFDLMEDLPACMVDATQIRQVVMNLIINASDAIGERSGVISVTTGAAWCDQKYLTETFINDSIPEGLYVHLEVSDTGVGMTAETRARIFDPFFTTKFTGRGLGLAAVLGIVRGHNGAMRVYSEVGNGTTFKVLLPAVPNAETVQPASTAEQAHWTGRGSVLVVDDEESIRALTQQMLQQMGFDVTTASNGREGVDVFRDMAASNPLVLLDLTMPQLDGTAAFAQLRQIRPDVRVILMSGYGEQTIDTKFAGKGLAGFLQKPFRLSELRELVSSIVDCE</sequence>
<dbReference type="Pfam" id="PF13188">
    <property type="entry name" value="PAS_8"/>
    <property type="match status" value="1"/>
</dbReference>
<dbReference type="InterPro" id="IPR036890">
    <property type="entry name" value="HATPase_C_sf"/>
</dbReference>
<organism evidence="7 8">
    <name type="scientific">Pseudohongiella acticola</name>
    <dbReference type="NCBI Taxonomy" id="1524254"/>
    <lineage>
        <taxon>Bacteria</taxon>
        <taxon>Pseudomonadati</taxon>
        <taxon>Pseudomonadota</taxon>
        <taxon>Gammaproteobacteria</taxon>
        <taxon>Pseudomonadales</taxon>
        <taxon>Pseudohongiellaceae</taxon>
        <taxon>Pseudohongiella</taxon>
    </lineage>
</organism>
<dbReference type="InterPro" id="IPR000014">
    <property type="entry name" value="PAS"/>
</dbReference>
<keyword evidence="3 4" id="KW-0597">Phosphoprotein</keyword>
<dbReference type="Gene3D" id="3.30.450.20">
    <property type="entry name" value="PAS domain"/>
    <property type="match status" value="1"/>
</dbReference>
<evidence type="ECO:0000256" key="2">
    <source>
        <dbReference type="ARBA" id="ARBA00012438"/>
    </source>
</evidence>
<dbReference type="SUPFAM" id="SSF55785">
    <property type="entry name" value="PYP-like sensor domain (PAS domain)"/>
    <property type="match status" value="1"/>
</dbReference>
<dbReference type="InterPro" id="IPR036097">
    <property type="entry name" value="HisK_dim/P_sf"/>
</dbReference>
<dbReference type="CDD" id="cd00082">
    <property type="entry name" value="HisKA"/>
    <property type="match status" value="1"/>
</dbReference>
<dbReference type="EC" id="2.7.13.3" evidence="2"/>
<dbReference type="Gene3D" id="3.40.50.2300">
    <property type="match status" value="1"/>
</dbReference>
<dbReference type="InterPro" id="IPR005467">
    <property type="entry name" value="His_kinase_dom"/>
</dbReference>
<dbReference type="PANTHER" id="PTHR43065">
    <property type="entry name" value="SENSOR HISTIDINE KINASE"/>
    <property type="match status" value="1"/>
</dbReference>
<comment type="caution">
    <text evidence="7">The sequence shown here is derived from an EMBL/GenBank/DDBJ whole genome shotgun (WGS) entry which is preliminary data.</text>
</comment>
<dbReference type="PANTHER" id="PTHR43065:SF42">
    <property type="entry name" value="TWO-COMPONENT SENSOR PPRA"/>
    <property type="match status" value="1"/>
</dbReference>